<comment type="caution">
    <text evidence="2">The sequence shown here is derived from an EMBL/GenBank/DDBJ whole genome shotgun (WGS) entry which is preliminary data.</text>
</comment>
<keyword evidence="5" id="KW-1185">Reference proteome</keyword>
<reference evidence="2" key="2">
    <citation type="submission" date="2017-06" db="EMBL/GenBank/DDBJ databases">
        <title>The pomegranate genome and the genomics of punicalagin biosynthesis.</title>
        <authorList>
            <person name="Xu C."/>
        </authorList>
    </citation>
    <scope>NUCLEOTIDE SEQUENCE [LARGE SCALE GENOMIC DNA]</scope>
    <source>
        <tissue evidence="2">Fresh leaf</tissue>
    </source>
</reference>
<feature type="region of interest" description="Disordered" evidence="1">
    <location>
        <begin position="27"/>
        <end position="61"/>
    </location>
</feature>
<evidence type="ECO:0000313" key="4">
    <source>
        <dbReference type="Proteomes" id="UP000197138"/>
    </source>
</evidence>
<name>A0A218VVP9_PUNGR</name>
<reference evidence="3 5" key="3">
    <citation type="submission" date="2017-11" db="EMBL/GenBank/DDBJ databases">
        <title>De-novo sequencing of pomegranate (Punica granatum L.) genome.</title>
        <authorList>
            <person name="Akparov Z."/>
            <person name="Amiraslanov A."/>
            <person name="Hajiyeva S."/>
            <person name="Abbasov M."/>
            <person name="Kaur K."/>
            <person name="Hamwieh A."/>
            <person name="Solovyev V."/>
            <person name="Salamov A."/>
            <person name="Braich B."/>
            <person name="Kosarev P."/>
            <person name="Mahmoud A."/>
            <person name="Hajiyev E."/>
            <person name="Babayeva S."/>
            <person name="Izzatullayeva V."/>
            <person name="Mammadov A."/>
            <person name="Mammadov A."/>
            <person name="Sharifova S."/>
            <person name="Ojaghi J."/>
            <person name="Eynullazada K."/>
            <person name="Bayramov B."/>
            <person name="Abdulazimova A."/>
            <person name="Shahmuradov I."/>
        </authorList>
    </citation>
    <scope>NUCLEOTIDE SEQUENCE [LARGE SCALE GENOMIC DNA]</scope>
    <source>
        <strain evidence="3">AG2017</strain>
        <strain evidence="5">cv. AG2017</strain>
        <tissue evidence="3">Leaf</tissue>
    </source>
</reference>
<accession>A0A218VVP9</accession>
<dbReference type="Proteomes" id="UP000233551">
    <property type="component" value="Unassembled WGS sequence"/>
</dbReference>
<protein>
    <submittedName>
        <fullName evidence="2">Uncharacterized protein</fullName>
    </submittedName>
</protein>
<organism evidence="2 4">
    <name type="scientific">Punica granatum</name>
    <name type="common">Pomegranate</name>
    <dbReference type="NCBI Taxonomy" id="22663"/>
    <lineage>
        <taxon>Eukaryota</taxon>
        <taxon>Viridiplantae</taxon>
        <taxon>Streptophyta</taxon>
        <taxon>Embryophyta</taxon>
        <taxon>Tracheophyta</taxon>
        <taxon>Spermatophyta</taxon>
        <taxon>Magnoliopsida</taxon>
        <taxon>eudicotyledons</taxon>
        <taxon>Gunneridae</taxon>
        <taxon>Pentapetalae</taxon>
        <taxon>rosids</taxon>
        <taxon>malvids</taxon>
        <taxon>Myrtales</taxon>
        <taxon>Lythraceae</taxon>
        <taxon>Punica</taxon>
    </lineage>
</organism>
<dbReference type="AlphaFoldDB" id="A0A218VVP9"/>
<dbReference type="Proteomes" id="UP000197138">
    <property type="component" value="Unassembled WGS sequence"/>
</dbReference>
<evidence type="ECO:0000256" key="1">
    <source>
        <dbReference type="SAM" id="MobiDB-lite"/>
    </source>
</evidence>
<sequence length="90" mass="9427">MASVAEGATVGVLDKVLVGDPSVNDIVGEKRSQGEGLGHRNVREKGSAGEEREKEGKKKTKEVVGLRPGLLLNQAWASPESGLGFASVWA</sequence>
<reference evidence="4" key="1">
    <citation type="journal article" date="2017" name="Plant J.">
        <title>The pomegranate (Punica granatum L.) genome and the genomics of punicalagin biosynthesis.</title>
        <authorList>
            <person name="Qin G."/>
            <person name="Xu C."/>
            <person name="Ming R."/>
            <person name="Tang H."/>
            <person name="Guyot R."/>
            <person name="Kramer E.M."/>
            <person name="Hu Y."/>
            <person name="Yi X."/>
            <person name="Qi Y."/>
            <person name="Xu X."/>
            <person name="Gao Z."/>
            <person name="Pan H."/>
            <person name="Jian J."/>
            <person name="Tian Y."/>
            <person name="Yue Z."/>
            <person name="Xu Y."/>
        </authorList>
    </citation>
    <scope>NUCLEOTIDE SEQUENCE [LARGE SCALE GENOMIC DNA]</scope>
    <source>
        <strain evidence="4">cv. Dabenzi</strain>
    </source>
</reference>
<evidence type="ECO:0000313" key="2">
    <source>
        <dbReference type="EMBL" id="OWM64170.1"/>
    </source>
</evidence>
<dbReference type="EMBL" id="MTKT01005815">
    <property type="protein sequence ID" value="OWM64170.1"/>
    <property type="molecule type" value="Genomic_DNA"/>
</dbReference>
<gene>
    <name evidence="2" type="ORF">CDL15_Pgr018741</name>
    <name evidence="3" type="ORF">CRG98_033886</name>
</gene>
<evidence type="ECO:0000313" key="3">
    <source>
        <dbReference type="EMBL" id="PKI45753.1"/>
    </source>
</evidence>
<proteinExistence type="predicted"/>
<evidence type="ECO:0000313" key="5">
    <source>
        <dbReference type="Proteomes" id="UP000233551"/>
    </source>
</evidence>
<dbReference type="EMBL" id="PGOL01002701">
    <property type="protein sequence ID" value="PKI45753.1"/>
    <property type="molecule type" value="Genomic_DNA"/>
</dbReference>